<dbReference type="GO" id="GO:0046983">
    <property type="term" value="F:protein dimerization activity"/>
    <property type="evidence" value="ECO:0007669"/>
    <property type="project" value="InterPro"/>
</dbReference>
<comment type="caution">
    <text evidence="2">The sequence shown here is derived from an EMBL/GenBank/DDBJ whole genome shotgun (WGS) entry which is preliminary data.</text>
</comment>
<dbReference type="InterPro" id="IPR006580">
    <property type="entry name" value="Znf_TTF"/>
</dbReference>
<dbReference type="Proteomes" id="UP001160148">
    <property type="component" value="Unassembled WGS sequence"/>
</dbReference>
<evidence type="ECO:0000313" key="3">
    <source>
        <dbReference type="Proteomes" id="UP001160148"/>
    </source>
</evidence>
<dbReference type="AlphaFoldDB" id="A0AAV0Y9X4"/>
<dbReference type="EMBL" id="CARXXK010001822">
    <property type="protein sequence ID" value="CAI6377680.1"/>
    <property type="molecule type" value="Genomic_DNA"/>
</dbReference>
<organism evidence="2 3">
    <name type="scientific">Macrosiphum euphorbiae</name>
    <name type="common">potato aphid</name>
    <dbReference type="NCBI Taxonomy" id="13131"/>
    <lineage>
        <taxon>Eukaryota</taxon>
        <taxon>Metazoa</taxon>
        <taxon>Ecdysozoa</taxon>
        <taxon>Arthropoda</taxon>
        <taxon>Hexapoda</taxon>
        <taxon>Insecta</taxon>
        <taxon>Pterygota</taxon>
        <taxon>Neoptera</taxon>
        <taxon>Paraneoptera</taxon>
        <taxon>Hemiptera</taxon>
        <taxon>Sternorrhyncha</taxon>
        <taxon>Aphidomorpha</taxon>
        <taxon>Aphidoidea</taxon>
        <taxon>Aphididae</taxon>
        <taxon>Macrosiphini</taxon>
        <taxon>Macrosiphum</taxon>
    </lineage>
</organism>
<dbReference type="InterPro" id="IPR008906">
    <property type="entry name" value="HATC_C_dom"/>
</dbReference>
<keyword evidence="3" id="KW-1185">Reference proteome</keyword>
<proteinExistence type="predicted"/>
<dbReference type="InterPro" id="IPR025398">
    <property type="entry name" value="DUF4371"/>
</dbReference>
<dbReference type="SUPFAM" id="SSF53098">
    <property type="entry name" value="Ribonuclease H-like"/>
    <property type="match status" value="1"/>
</dbReference>
<dbReference type="Pfam" id="PF05699">
    <property type="entry name" value="Dimer_Tnp_hAT"/>
    <property type="match status" value="1"/>
</dbReference>
<dbReference type="PANTHER" id="PTHR45749:SF21">
    <property type="entry name" value="DUF4371 DOMAIN-CONTAINING PROTEIN"/>
    <property type="match status" value="1"/>
</dbReference>
<evidence type="ECO:0000313" key="2">
    <source>
        <dbReference type="EMBL" id="CAI6377680.1"/>
    </source>
</evidence>
<gene>
    <name evidence="2" type="ORF">MEUPH1_LOCUS30903</name>
</gene>
<dbReference type="SMART" id="SM00597">
    <property type="entry name" value="ZnF_TTF"/>
    <property type="match status" value="1"/>
</dbReference>
<dbReference type="PANTHER" id="PTHR45749">
    <property type="match status" value="1"/>
</dbReference>
<reference evidence="2 3" key="1">
    <citation type="submission" date="2023-01" db="EMBL/GenBank/DDBJ databases">
        <authorList>
            <person name="Whitehead M."/>
        </authorList>
    </citation>
    <scope>NUCLEOTIDE SEQUENCE [LARGE SCALE GENOMIC DNA]</scope>
</reference>
<sequence length="1003" mass="114102">MNMNTNKKRKRTKLVCLKCGSTFDDDYKKKHELTQHGGEKVRVKHLGAPDNPFILASSKKKCTLDSTSMSSMHNMEENNKNDSQPTNSEIIDFSSISTTILEEDIEKKNGHSSTDEKILNKSSLSPIKPESINIESDVKTKPVELEINTTDMVENVENSFKIINEHLENSNIILDNSSGTESSSCAYDWVACAGMIESLINSFQDCSMLLKKLKTENAPNPISFLVSTSHIISSIKAESEKYLSISNLVLNSLVSLSQVAPKENVDYFLEHDPGKRSVVKTSSQRKYLLSLGPHQPKLAKFPKNLDITPGKQCQFSSLWYNEYPHLEYSLIKDAAFCFICTLFPNGPNRNYSDSAWSEIGVRSWHKMKGRGIKKPGKLHQHFTSNAHKSALIDFRNFLNFSGHIECILNKKNREQAINDEHQNKFNQEVLNILFDITRMLSRQGLAFRGDGSEENGNFNQIVLLLSKHNAVLKKWLDDKAFRKHNVTYMSHDSQNEFIDLLKVKEADIYSVMADTTPDISHRDQLSVCVRYVNAAGEISERLLEIIEASDKTGLGIAETIESVIINNELPPKNVVFQSYDFASSMSGKINGTQQKLSELLGHTVLFIPCQAHRINTFLEHSCNASVIVGDLFLVLEHMYVFFSSSTKRYAHLQKSLSEIENSLQLRNLSKTRWTARAESIKAVWVSFDSIVKTLEEMSTAQYFDKNTRSQALGITKKILTFDFVVSLYFMKNVMYKMKILTESFEAKDLNIIDALMLLNSSTDIFNDINNDSIGMDNLIDSSINYAHQLNINPESDFNKIHRRRLLPKRLDSNPSSQAIFDLKTFYRSEFKKVLDTLTTLTSEHLKKCIATVEPLFNLLKVPLSNKHSAEDFEKIINLFPPGCSVSNIKDFDAVYSEYLVLAHRCKDAKNVLDILNVSEMYKNILPNMNKILRLMFTAPVSTASNERAFSKLKLIKNFLRSTMNADRLQNLMLLNTNKDILDTIDTMVLVKKWSHLKHRRIEV</sequence>
<evidence type="ECO:0000259" key="1">
    <source>
        <dbReference type="SMART" id="SM00597"/>
    </source>
</evidence>
<protein>
    <recommendedName>
        <fullName evidence="1">TTF-type domain-containing protein</fullName>
    </recommendedName>
</protein>
<accession>A0AAV0Y9X4</accession>
<name>A0AAV0Y9X4_9HEMI</name>
<feature type="domain" description="TTF-type" evidence="1">
    <location>
        <begin position="311"/>
        <end position="410"/>
    </location>
</feature>
<dbReference type="Pfam" id="PF14291">
    <property type="entry name" value="DUF4371"/>
    <property type="match status" value="1"/>
</dbReference>
<dbReference type="InterPro" id="IPR012337">
    <property type="entry name" value="RNaseH-like_sf"/>
</dbReference>